<evidence type="ECO:0000256" key="1">
    <source>
        <dbReference type="SAM" id="SignalP"/>
    </source>
</evidence>
<comment type="caution">
    <text evidence="2">The sequence shown here is derived from an EMBL/GenBank/DDBJ whole genome shotgun (WGS) entry which is preliminary data.</text>
</comment>
<dbReference type="Proteomes" id="UP001652445">
    <property type="component" value="Unassembled WGS sequence"/>
</dbReference>
<sequence>MHIAAKWLIASTVVLISLGSGISQAEPTPEEAPAITKKIAIVIDDFGNDMRGTEEMMALTIPFTAAVMPFLPTTRRDAEWAHKLGHDVLVHMPMEPVRGKKSWLGPGAITTDLSDEEIRTRVQAAINDVPFAIGMNNHMGSKVTADPRVMRIILEVCKKNNLIYLDSKTTHKSVVQSLAKELGVRTLENHIFMDDQYTRAHILKQARKVEAHVKDNETTVVIGHVGTPGKYTAAAIQQSVPALKQIAEFVKISQLAP</sequence>
<dbReference type="InterPro" id="IPR006837">
    <property type="entry name" value="Divergent_DAC"/>
</dbReference>
<dbReference type="CDD" id="cd10936">
    <property type="entry name" value="CE4_DAC2"/>
    <property type="match status" value="1"/>
</dbReference>
<dbReference type="SUPFAM" id="SSF88713">
    <property type="entry name" value="Glycoside hydrolase/deacetylase"/>
    <property type="match status" value="1"/>
</dbReference>
<proteinExistence type="predicted"/>
<protein>
    <submittedName>
        <fullName evidence="2">Divergent polysaccharide deacetylase family protein</fullName>
    </submittedName>
</protein>
<organism evidence="2 3">
    <name type="scientific">Paenibacillus baimaensis</name>
    <dbReference type="NCBI Taxonomy" id="2982185"/>
    <lineage>
        <taxon>Bacteria</taxon>
        <taxon>Bacillati</taxon>
        <taxon>Bacillota</taxon>
        <taxon>Bacilli</taxon>
        <taxon>Bacillales</taxon>
        <taxon>Paenibacillaceae</taxon>
        <taxon>Paenibacillus</taxon>
    </lineage>
</organism>
<dbReference type="PANTHER" id="PTHR30105">
    <property type="entry name" value="UNCHARACTERIZED YIBQ-RELATED"/>
    <property type="match status" value="1"/>
</dbReference>
<dbReference type="RefSeq" id="WP_262684901.1">
    <property type="nucleotide sequence ID" value="NZ_JAOQIO010000065.1"/>
</dbReference>
<keyword evidence="3" id="KW-1185">Reference proteome</keyword>
<keyword evidence="1" id="KW-0732">Signal</keyword>
<dbReference type="EMBL" id="JAOQIO010000065">
    <property type="protein sequence ID" value="MCU6793654.1"/>
    <property type="molecule type" value="Genomic_DNA"/>
</dbReference>
<gene>
    <name evidence="2" type="ORF">OB236_16230</name>
</gene>
<dbReference type="Pfam" id="PF04748">
    <property type="entry name" value="Polysacc_deac_2"/>
    <property type="match status" value="1"/>
</dbReference>
<dbReference type="InterPro" id="IPR011330">
    <property type="entry name" value="Glyco_hydro/deAcase_b/a-brl"/>
</dbReference>
<name>A0ABT2UG88_9BACL</name>
<evidence type="ECO:0000313" key="3">
    <source>
        <dbReference type="Proteomes" id="UP001652445"/>
    </source>
</evidence>
<feature type="signal peptide" evidence="1">
    <location>
        <begin position="1"/>
        <end position="25"/>
    </location>
</feature>
<reference evidence="2 3" key="1">
    <citation type="submission" date="2022-09" db="EMBL/GenBank/DDBJ databases">
        <authorList>
            <person name="Han X.L."/>
            <person name="Wang Q."/>
            <person name="Lu T."/>
        </authorList>
    </citation>
    <scope>NUCLEOTIDE SEQUENCE [LARGE SCALE GENOMIC DNA]</scope>
    <source>
        <strain evidence="2 3">WQ 127069</strain>
    </source>
</reference>
<dbReference type="PANTHER" id="PTHR30105:SF2">
    <property type="entry name" value="DIVERGENT POLYSACCHARIDE DEACETYLASE SUPERFAMILY"/>
    <property type="match status" value="1"/>
</dbReference>
<accession>A0ABT2UG88</accession>
<feature type="chain" id="PRO_5046153670" evidence="1">
    <location>
        <begin position="26"/>
        <end position="257"/>
    </location>
</feature>
<evidence type="ECO:0000313" key="2">
    <source>
        <dbReference type="EMBL" id="MCU6793654.1"/>
    </source>
</evidence>
<dbReference type="Gene3D" id="3.20.20.370">
    <property type="entry name" value="Glycoside hydrolase/deacetylase"/>
    <property type="match status" value="1"/>
</dbReference>